<name>A0A443PNK1_9MAGN</name>
<dbReference type="OrthoDB" id="8062037at2759"/>
<organism evidence="5 6">
    <name type="scientific">Cinnamomum micranthum f. kanehirae</name>
    <dbReference type="NCBI Taxonomy" id="337451"/>
    <lineage>
        <taxon>Eukaryota</taxon>
        <taxon>Viridiplantae</taxon>
        <taxon>Streptophyta</taxon>
        <taxon>Embryophyta</taxon>
        <taxon>Tracheophyta</taxon>
        <taxon>Spermatophyta</taxon>
        <taxon>Magnoliopsida</taxon>
        <taxon>Magnoliidae</taxon>
        <taxon>Laurales</taxon>
        <taxon>Lauraceae</taxon>
        <taxon>Cinnamomum</taxon>
    </lineage>
</organism>
<dbReference type="InterPro" id="IPR005651">
    <property type="entry name" value="Trm112-like"/>
</dbReference>
<dbReference type="Pfam" id="PF03966">
    <property type="entry name" value="Trm112p"/>
    <property type="match status" value="1"/>
</dbReference>
<comment type="similarity">
    <text evidence="1">Belongs to the PREY family.</text>
</comment>
<dbReference type="PANTHER" id="PTHR33505">
    <property type="entry name" value="ZGC:162634"/>
    <property type="match status" value="1"/>
</dbReference>
<evidence type="ECO:0000313" key="6">
    <source>
        <dbReference type="Proteomes" id="UP000283530"/>
    </source>
</evidence>
<dbReference type="PANTHER" id="PTHR33505:SF4">
    <property type="entry name" value="PROTEIN PREY, MITOCHONDRIAL"/>
    <property type="match status" value="1"/>
</dbReference>
<dbReference type="AlphaFoldDB" id="A0A443PNK1"/>
<proteinExistence type="inferred from homology"/>
<sequence>MVRGSRVLLKEMGISKALSDFLACPLSKQPLRLSPETDSVISDALGASYPIVDGIPCLVPKDGKLLKTDDASKHDTDADSSAVNNGHMGEQVKFKYFPQSRSYKNGVILHCPRISHRAIRVISHGFRILHGQYCRKCLNSNALHNSEVRIILSSSCLASAATTVDLAIYHGLDLTKAANGPLIQILGLERGGPKEAHLVIKSGFIDDSGAPISPSEGQLSAGPEGSCNGDCCVCLSRLRDGEETRRLPCRHLFHTVCVDRWLNFCRKTCPLCRFCVDVEILHRREELTEEMVIWFSSFHVAGF</sequence>
<gene>
    <name evidence="5" type="ORF">CKAN_02156000</name>
</gene>
<keyword evidence="3" id="KW-0479">Metal-binding</keyword>
<evidence type="ECO:0000256" key="1">
    <source>
        <dbReference type="ARBA" id="ARBA00038479"/>
    </source>
</evidence>
<dbReference type="EMBL" id="QPKB01000009">
    <property type="protein sequence ID" value="RWR92350.1"/>
    <property type="molecule type" value="Genomic_DNA"/>
</dbReference>
<dbReference type="SUPFAM" id="SSF158997">
    <property type="entry name" value="Trm112p-like"/>
    <property type="match status" value="1"/>
</dbReference>
<evidence type="ECO:0000259" key="4">
    <source>
        <dbReference type="PROSITE" id="PS50089"/>
    </source>
</evidence>
<dbReference type="Proteomes" id="UP000283530">
    <property type="component" value="Unassembled WGS sequence"/>
</dbReference>
<dbReference type="InterPro" id="IPR001841">
    <property type="entry name" value="Znf_RING"/>
</dbReference>
<evidence type="ECO:0000256" key="3">
    <source>
        <dbReference type="PROSITE-ProRule" id="PRU00175"/>
    </source>
</evidence>
<keyword evidence="6" id="KW-1185">Reference proteome</keyword>
<feature type="domain" description="RING-type" evidence="4">
    <location>
        <begin position="231"/>
        <end position="273"/>
    </location>
</feature>
<accession>A0A443PNK1</accession>
<dbReference type="PROSITE" id="PS50089">
    <property type="entry name" value="ZF_RING_2"/>
    <property type="match status" value="1"/>
</dbReference>
<protein>
    <recommendedName>
        <fullName evidence="2">Protein preY, mitochondrial</fullName>
    </recommendedName>
</protein>
<dbReference type="SUPFAM" id="SSF57850">
    <property type="entry name" value="RING/U-box"/>
    <property type="match status" value="1"/>
</dbReference>
<keyword evidence="3" id="KW-0863">Zinc-finger</keyword>
<dbReference type="SMART" id="SM00184">
    <property type="entry name" value="RING"/>
    <property type="match status" value="1"/>
</dbReference>
<evidence type="ECO:0000256" key="2">
    <source>
        <dbReference type="ARBA" id="ARBA00040939"/>
    </source>
</evidence>
<reference evidence="5 6" key="1">
    <citation type="journal article" date="2019" name="Nat. Plants">
        <title>Stout camphor tree genome fills gaps in understanding of flowering plant genome evolution.</title>
        <authorList>
            <person name="Chaw S.M."/>
            <person name="Liu Y.C."/>
            <person name="Wu Y.W."/>
            <person name="Wang H.Y."/>
            <person name="Lin C.I."/>
            <person name="Wu C.S."/>
            <person name="Ke H.M."/>
            <person name="Chang L.Y."/>
            <person name="Hsu C.Y."/>
            <person name="Yang H.T."/>
            <person name="Sudianto E."/>
            <person name="Hsu M.H."/>
            <person name="Wu K.P."/>
            <person name="Wang L.N."/>
            <person name="Leebens-Mack J.H."/>
            <person name="Tsai I.J."/>
        </authorList>
    </citation>
    <scope>NUCLEOTIDE SEQUENCE [LARGE SCALE GENOMIC DNA]</scope>
    <source>
        <strain evidence="6">cv. Chaw 1501</strain>
        <tissue evidence="5">Young leaves</tissue>
    </source>
</reference>
<dbReference type="Pfam" id="PF13639">
    <property type="entry name" value="zf-RING_2"/>
    <property type="match status" value="1"/>
</dbReference>
<dbReference type="STRING" id="337451.A0A443PNK1"/>
<comment type="caution">
    <text evidence="5">The sequence shown here is derived from an EMBL/GenBank/DDBJ whole genome shotgun (WGS) entry which is preliminary data.</text>
</comment>
<dbReference type="InterPro" id="IPR013083">
    <property type="entry name" value="Znf_RING/FYVE/PHD"/>
</dbReference>
<dbReference type="Gene3D" id="3.30.40.10">
    <property type="entry name" value="Zinc/RING finger domain, C3HC4 (zinc finger)"/>
    <property type="match status" value="1"/>
</dbReference>
<keyword evidence="3" id="KW-0862">Zinc</keyword>
<dbReference type="Gene3D" id="2.20.25.10">
    <property type="match status" value="1"/>
</dbReference>
<evidence type="ECO:0000313" key="5">
    <source>
        <dbReference type="EMBL" id="RWR92350.1"/>
    </source>
</evidence>
<dbReference type="GO" id="GO:0008270">
    <property type="term" value="F:zinc ion binding"/>
    <property type="evidence" value="ECO:0007669"/>
    <property type="project" value="UniProtKB-KW"/>
</dbReference>